<dbReference type="GO" id="GO:0005540">
    <property type="term" value="F:hyaluronic acid binding"/>
    <property type="evidence" value="ECO:0007669"/>
    <property type="project" value="InterPro"/>
</dbReference>
<feature type="disulfide bond" evidence="10">
    <location>
        <begin position="961"/>
        <end position="970"/>
    </location>
</feature>
<feature type="domain" description="EGF-like" evidence="14">
    <location>
        <begin position="934"/>
        <end position="971"/>
    </location>
</feature>
<keyword evidence="5" id="KW-0677">Repeat</keyword>
<feature type="region of interest" description="Disordered" evidence="12">
    <location>
        <begin position="652"/>
        <end position="672"/>
    </location>
</feature>
<evidence type="ECO:0000256" key="5">
    <source>
        <dbReference type="ARBA" id="ARBA00022737"/>
    </source>
</evidence>
<feature type="chain" id="PRO_5042282515" evidence="13">
    <location>
        <begin position="22"/>
        <end position="1044"/>
    </location>
</feature>
<evidence type="ECO:0000256" key="11">
    <source>
        <dbReference type="PROSITE-ProRule" id="PRU00323"/>
    </source>
</evidence>
<dbReference type="Gene3D" id="3.10.100.10">
    <property type="entry name" value="Mannose-Binding Protein A, subunit A"/>
    <property type="match status" value="3"/>
</dbReference>
<dbReference type="InterPro" id="IPR016187">
    <property type="entry name" value="CTDL_fold"/>
</dbReference>
<dbReference type="GO" id="GO:0005615">
    <property type="term" value="C:extracellular space"/>
    <property type="evidence" value="ECO:0007669"/>
    <property type="project" value="TreeGrafter"/>
</dbReference>
<evidence type="ECO:0000256" key="12">
    <source>
        <dbReference type="SAM" id="MobiDB-lite"/>
    </source>
</evidence>
<evidence type="ECO:0000259" key="15">
    <source>
        <dbReference type="PROSITE" id="PS50041"/>
    </source>
</evidence>
<dbReference type="PROSITE" id="PS50026">
    <property type="entry name" value="EGF_3"/>
    <property type="match status" value="1"/>
</dbReference>
<dbReference type="PROSITE" id="PS50835">
    <property type="entry name" value="IG_LIKE"/>
    <property type="match status" value="1"/>
</dbReference>
<dbReference type="PRINTS" id="PR01265">
    <property type="entry name" value="LINKMODULE"/>
</dbReference>
<feature type="domain" description="C-type lectin" evidence="15">
    <location>
        <begin position="984"/>
        <end position="1044"/>
    </location>
</feature>
<dbReference type="CDD" id="cd00054">
    <property type="entry name" value="EGF_CA"/>
    <property type="match status" value="1"/>
</dbReference>
<dbReference type="PANTHER" id="PTHR22804">
    <property type="entry name" value="AGGRECAN/VERSICAN PROTEOGLYCAN"/>
    <property type="match status" value="1"/>
</dbReference>
<dbReference type="GO" id="GO:0007155">
    <property type="term" value="P:cell adhesion"/>
    <property type="evidence" value="ECO:0007669"/>
    <property type="project" value="InterPro"/>
</dbReference>
<organism evidence="18 19">
    <name type="scientific">Pelobates cultripes</name>
    <name type="common">Western spadefoot toad</name>
    <dbReference type="NCBI Taxonomy" id="61616"/>
    <lineage>
        <taxon>Eukaryota</taxon>
        <taxon>Metazoa</taxon>
        <taxon>Chordata</taxon>
        <taxon>Craniata</taxon>
        <taxon>Vertebrata</taxon>
        <taxon>Euteleostomi</taxon>
        <taxon>Amphibia</taxon>
        <taxon>Batrachia</taxon>
        <taxon>Anura</taxon>
        <taxon>Pelobatoidea</taxon>
        <taxon>Pelobatidae</taxon>
        <taxon>Pelobates</taxon>
    </lineage>
</organism>
<keyword evidence="2" id="KW-0964">Secreted</keyword>
<gene>
    <name evidence="18" type="ORF">PECUL_23A022180</name>
</gene>
<feature type="disulfide bond" evidence="11">
    <location>
        <begin position="305"/>
        <end position="326"/>
    </location>
</feature>
<dbReference type="Proteomes" id="UP001295444">
    <property type="component" value="Chromosome 13"/>
</dbReference>
<dbReference type="SUPFAM" id="SSF56436">
    <property type="entry name" value="C-type lectin-like"/>
    <property type="match status" value="3"/>
</dbReference>
<dbReference type="InterPro" id="IPR036179">
    <property type="entry name" value="Ig-like_dom_sf"/>
</dbReference>
<evidence type="ECO:0000313" key="19">
    <source>
        <dbReference type="Proteomes" id="UP001295444"/>
    </source>
</evidence>
<evidence type="ECO:0000256" key="6">
    <source>
        <dbReference type="ARBA" id="ARBA00022974"/>
    </source>
</evidence>
<dbReference type="GO" id="GO:0072534">
    <property type="term" value="C:perineuronal net"/>
    <property type="evidence" value="ECO:0007669"/>
    <property type="project" value="TreeGrafter"/>
</dbReference>
<dbReference type="InterPro" id="IPR000538">
    <property type="entry name" value="Link_dom"/>
</dbReference>
<dbReference type="PROSITE" id="PS01241">
    <property type="entry name" value="LINK_1"/>
    <property type="match status" value="2"/>
</dbReference>
<keyword evidence="4 13" id="KW-0732">Signal</keyword>
<sequence>MNMKLGLQLLLIDLLVHTACGFIFGTERNLEDHKTLKVKIRNSTTSPVLAGTLNLPCHITYKTPLESTNVGRQAVLASPRVKWSFISNGKEVEILVARGHKVKISEGYRFRASLSHYSKSADDLTLVLNELRTNDSGIYRCHVQYGIEDDHDKVEVKVKGVVFLYREGVNRYAYNFFKAQEACAKIKAHIATADQLLAAYYSGYEQCDAGWIADQTVRYPIQTPREGCFGDMDGYPGVRNYGILDPDDMYDVYCYVEELNGEVFLGSTLNKFTLEEAKDYCRTLGAQIATTGQLYSAWSEGVDFCSPGWLSDGSVRYPIVTPRERCGGNLPGVKTIFQFRNQTGFPDSSSKYDVYCFRGRHAPVEGVRDVITFTDSFEELKISSVKAENEAQGSVDTLPYKKYPLDGETDVLNVSISIEQDPSLHPTVPTVESTIGHRNLSLVFATTPSYEEHSVASQSSIEESVIVKNTTELEHELESFPVPENKSVSSLNEMTGRTLEENVEFPTPLPSGDSTLDLGFVNLEVENDYPDDNISALIEEMGFAESQSASPFPGGQVSEEVNSTQSSEKINVDDHKIFSTVNEHIISTFNESQLTSTSVNTTIVPTIGTVLEGHVDHRETDEQVHSSGQIYNINLYTFPYNSSEIHTTEIISTNNTTPGANDVEGSGQEDQSILERELKSPKPTEGPADDSVSGDVSGLTSTYFHTLGGSSNPFTDAQISEVHLMSTTTVPFSAILKSHNRIKSTLEEGSGDISESILVRSTGKTFSEINTIQDTHSTTRQPPIDPTSSAEMTQPSNIFVHSTAFNNLNQYVNRETATVQVSHLLSPDLSSAVQTVEDSRVEQPYTNGKDVFTTAVMGILEDVGDPKTPEDISRSSFHSPPFSYTPSPLPVSNSDASTSHHLEKSSQPNESLNTTNPLPAVPTERAIYGASVNLSDVCFPNPCENGGTCVDGEDDDFTCLCLPGYNGKICDINTEKCLDDWDTFQGFCYKHFHARRSWEEAETHCRDYGGHLVSLMTPEEQDFVNNQYREYQWMGLNDRTIEAL</sequence>
<dbReference type="FunFam" id="3.10.100.10:FF:000011">
    <property type="entry name" value="Aggrecan core protein"/>
    <property type="match status" value="1"/>
</dbReference>
<evidence type="ECO:0000256" key="9">
    <source>
        <dbReference type="ARBA" id="ARBA00023319"/>
    </source>
</evidence>
<feature type="domain" description="Link" evidence="17">
    <location>
        <begin position="261"/>
        <end position="358"/>
    </location>
</feature>
<comment type="caution">
    <text evidence="10">Lacks conserved residue(s) required for the propagation of feature annotation.</text>
</comment>
<keyword evidence="3 10" id="KW-0245">EGF-like domain</keyword>
<dbReference type="GO" id="GO:0005886">
    <property type="term" value="C:plasma membrane"/>
    <property type="evidence" value="ECO:0007669"/>
    <property type="project" value="UniProtKB-ARBA"/>
</dbReference>
<dbReference type="CDD" id="cd03520">
    <property type="entry name" value="Link_domain_CSPGs_modules_2_4"/>
    <property type="match status" value="1"/>
</dbReference>
<evidence type="ECO:0000256" key="7">
    <source>
        <dbReference type="ARBA" id="ARBA00023157"/>
    </source>
</evidence>
<dbReference type="SMART" id="SM00181">
    <property type="entry name" value="EGF"/>
    <property type="match status" value="1"/>
</dbReference>
<dbReference type="GO" id="GO:0001501">
    <property type="term" value="P:skeletal system development"/>
    <property type="evidence" value="ECO:0007669"/>
    <property type="project" value="TreeGrafter"/>
</dbReference>
<proteinExistence type="predicted"/>
<evidence type="ECO:0000256" key="4">
    <source>
        <dbReference type="ARBA" id="ARBA00022729"/>
    </source>
</evidence>
<dbReference type="InterPro" id="IPR001881">
    <property type="entry name" value="EGF-like_Ca-bd_dom"/>
</dbReference>
<evidence type="ECO:0000256" key="2">
    <source>
        <dbReference type="ARBA" id="ARBA00022525"/>
    </source>
</evidence>
<dbReference type="PROSITE" id="PS50963">
    <property type="entry name" value="LINK_2"/>
    <property type="match status" value="2"/>
</dbReference>
<dbReference type="InterPro" id="IPR000742">
    <property type="entry name" value="EGF"/>
</dbReference>
<dbReference type="EMBL" id="OW240924">
    <property type="protein sequence ID" value="CAH2327085.1"/>
    <property type="molecule type" value="Genomic_DNA"/>
</dbReference>
<feature type="domain" description="Ig-like" evidence="16">
    <location>
        <begin position="52"/>
        <end position="157"/>
    </location>
</feature>
<dbReference type="Pfam" id="PF00059">
    <property type="entry name" value="Lectin_C"/>
    <property type="match status" value="1"/>
</dbReference>
<dbReference type="InterPro" id="IPR013106">
    <property type="entry name" value="Ig_V-set"/>
</dbReference>
<dbReference type="GO" id="GO:0010001">
    <property type="term" value="P:glial cell differentiation"/>
    <property type="evidence" value="ECO:0007669"/>
    <property type="project" value="TreeGrafter"/>
</dbReference>
<feature type="signal peptide" evidence="13">
    <location>
        <begin position="1"/>
        <end position="21"/>
    </location>
</feature>
<dbReference type="GO" id="GO:0005509">
    <property type="term" value="F:calcium ion binding"/>
    <property type="evidence" value="ECO:0007669"/>
    <property type="project" value="InterPro"/>
</dbReference>
<feature type="region of interest" description="Disordered" evidence="12">
    <location>
        <begin position="862"/>
        <end position="920"/>
    </location>
</feature>
<dbReference type="AlphaFoldDB" id="A0AAD1WXT7"/>
<keyword evidence="6" id="KW-0654">Proteoglycan</keyword>
<dbReference type="Pfam" id="PF07686">
    <property type="entry name" value="V-set"/>
    <property type="match status" value="1"/>
</dbReference>
<dbReference type="FunFam" id="3.10.100.10:FF:000002">
    <property type="entry name" value="Hyaluronan proteoglycan link protein 1"/>
    <property type="match status" value="1"/>
</dbReference>
<keyword evidence="19" id="KW-1185">Reference proteome</keyword>
<evidence type="ECO:0000256" key="13">
    <source>
        <dbReference type="SAM" id="SignalP"/>
    </source>
</evidence>
<feature type="compositionally biased region" description="Polar residues" evidence="12">
    <location>
        <begin position="874"/>
        <end position="897"/>
    </location>
</feature>
<dbReference type="InterPro" id="IPR007110">
    <property type="entry name" value="Ig-like_dom"/>
</dbReference>
<evidence type="ECO:0000256" key="3">
    <source>
        <dbReference type="ARBA" id="ARBA00022536"/>
    </source>
</evidence>
<dbReference type="Gene3D" id="2.10.25.10">
    <property type="entry name" value="Laminin"/>
    <property type="match status" value="1"/>
</dbReference>
<feature type="region of interest" description="Disordered" evidence="12">
    <location>
        <begin position="546"/>
        <end position="567"/>
    </location>
</feature>
<dbReference type="CDD" id="cd03517">
    <property type="entry name" value="Link_domain_CSPGs_modules_1_3"/>
    <property type="match status" value="1"/>
</dbReference>
<evidence type="ECO:0000256" key="10">
    <source>
        <dbReference type="PROSITE-ProRule" id="PRU00076"/>
    </source>
</evidence>
<reference evidence="18" key="1">
    <citation type="submission" date="2022-03" db="EMBL/GenBank/DDBJ databases">
        <authorList>
            <person name="Alioto T."/>
            <person name="Alioto T."/>
            <person name="Gomez Garrido J."/>
        </authorList>
    </citation>
    <scope>NUCLEOTIDE SEQUENCE</scope>
</reference>
<dbReference type="SMART" id="SM00409">
    <property type="entry name" value="IG"/>
    <property type="match status" value="1"/>
</dbReference>
<evidence type="ECO:0000259" key="16">
    <source>
        <dbReference type="PROSITE" id="PS50835"/>
    </source>
</evidence>
<dbReference type="PROSITE" id="PS50041">
    <property type="entry name" value="C_TYPE_LECTIN_2"/>
    <property type="match status" value="1"/>
</dbReference>
<evidence type="ECO:0000256" key="1">
    <source>
        <dbReference type="ARBA" id="ARBA00004613"/>
    </source>
</evidence>
<dbReference type="Pfam" id="PF00008">
    <property type="entry name" value="EGF"/>
    <property type="match status" value="1"/>
</dbReference>
<dbReference type="GO" id="GO:0002052">
    <property type="term" value="P:positive regulation of neuroblast proliferation"/>
    <property type="evidence" value="ECO:0007669"/>
    <property type="project" value="TreeGrafter"/>
</dbReference>
<keyword evidence="9" id="KW-0393">Immunoglobulin domain</keyword>
<dbReference type="InterPro" id="IPR013783">
    <property type="entry name" value="Ig-like_fold"/>
</dbReference>
<feature type="domain" description="Link" evidence="17">
    <location>
        <begin position="161"/>
        <end position="256"/>
    </location>
</feature>
<feature type="compositionally biased region" description="Basic and acidic residues" evidence="12">
    <location>
        <begin position="864"/>
        <end position="873"/>
    </location>
</feature>
<feature type="disulfide bond" evidence="11">
    <location>
        <begin position="207"/>
        <end position="228"/>
    </location>
</feature>
<dbReference type="FunFam" id="2.10.25.10:FF:000230">
    <property type="entry name" value="Delta-like protein"/>
    <property type="match status" value="1"/>
</dbReference>
<dbReference type="InterPro" id="IPR050691">
    <property type="entry name" value="Hyaluronan_bind_Proteoglycan"/>
</dbReference>
<dbReference type="GO" id="GO:0048812">
    <property type="term" value="P:neuron projection morphogenesis"/>
    <property type="evidence" value="ECO:0007669"/>
    <property type="project" value="UniProtKB-ARBA"/>
</dbReference>
<keyword evidence="8" id="KW-0325">Glycoprotein</keyword>
<dbReference type="GO" id="GO:0007417">
    <property type="term" value="P:central nervous system development"/>
    <property type="evidence" value="ECO:0007669"/>
    <property type="project" value="TreeGrafter"/>
</dbReference>
<dbReference type="PROSITE" id="PS00022">
    <property type="entry name" value="EGF_1"/>
    <property type="match status" value="1"/>
</dbReference>
<evidence type="ECO:0000256" key="8">
    <source>
        <dbReference type="ARBA" id="ARBA00023180"/>
    </source>
</evidence>
<dbReference type="SMART" id="SM00445">
    <property type="entry name" value="LINK"/>
    <property type="match status" value="2"/>
</dbReference>
<dbReference type="InterPro" id="IPR003599">
    <property type="entry name" value="Ig_sub"/>
</dbReference>
<dbReference type="Pfam" id="PF00193">
    <property type="entry name" value="Xlink"/>
    <property type="match status" value="2"/>
</dbReference>
<dbReference type="PANTHER" id="PTHR22804:SF41">
    <property type="entry name" value="BREVICAN CORE PROTEIN"/>
    <property type="match status" value="1"/>
</dbReference>
<evidence type="ECO:0000313" key="18">
    <source>
        <dbReference type="EMBL" id="CAH2327085.1"/>
    </source>
</evidence>
<dbReference type="GO" id="GO:0045202">
    <property type="term" value="C:synapse"/>
    <property type="evidence" value="ECO:0007669"/>
    <property type="project" value="TreeGrafter"/>
</dbReference>
<dbReference type="SMART" id="SM00179">
    <property type="entry name" value="EGF_CA"/>
    <property type="match status" value="1"/>
</dbReference>
<feature type="compositionally biased region" description="Polar residues" evidence="12">
    <location>
        <begin position="905"/>
        <end position="917"/>
    </location>
</feature>
<dbReference type="SMART" id="SM00406">
    <property type="entry name" value="IGv"/>
    <property type="match status" value="1"/>
</dbReference>
<dbReference type="SUPFAM" id="SSF48726">
    <property type="entry name" value="Immunoglobulin"/>
    <property type="match status" value="1"/>
</dbReference>
<evidence type="ECO:0000259" key="14">
    <source>
        <dbReference type="PROSITE" id="PS50026"/>
    </source>
</evidence>
<dbReference type="InterPro" id="IPR016186">
    <property type="entry name" value="C-type_lectin-like/link_sf"/>
</dbReference>
<evidence type="ECO:0000259" key="17">
    <source>
        <dbReference type="PROSITE" id="PS50963"/>
    </source>
</evidence>
<comment type="subcellular location">
    <subcellularLocation>
        <location evidence="1">Secreted</location>
    </subcellularLocation>
</comment>
<protein>
    <submittedName>
        <fullName evidence="18">Brevican core</fullName>
    </submittedName>
</protein>
<dbReference type="InterPro" id="IPR001304">
    <property type="entry name" value="C-type_lectin-like"/>
</dbReference>
<dbReference type="PROSITE" id="PS01186">
    <property type="entry name" value="EGF_2"/>
    <property type="match status" value="1"/>
</dbReference>
<name>A0AAD1WXT7_PELCU</name>
<accession>A0AAD1WXT7</accession>
<keyword evidence="7 10" id="KW-1015">Disulfide bond</keyword>
<dbReference type="Gene3D" id="2.60.40.10">
    <property type="entry name" value="Immunoglobulins"/>
    <property type="match status" value="1"/>
</dbReference>